<organism evidence="2 3">
    <name type="scientific">Cohnella thailandensis</name>
    <dbReference type="NCBI Taxonomy" id="557557"/>
    <lineage>
        <taxon>Bacteria</taxon>
        <taxon>Bacillati</taxon>
        <taxon>Bacillota</taxon>
        <taxon>Bacilli</taxon>
        <taxon>Bacillales</taxon>
        <taxon>Paenibacillaceae</taxon>
        <taxon>Cohnella</taxon>
    </lineage>
</organism>
<dbReference type="EMBL" id="JACJVQ010000006">
    <property type="protein sequence ID" value="MBB6634363.1"/>
    <property type="molecule type" value="Genomic_DNA"/>
</dbReference>
<feature type="transmembrane region" description="Helical" evidence="1">
    <location>
        <begin position="66"/>
        <end position="84"/>
    </location>
</feature>
<dbReference type="RefSeq" id="WP_185119574.1">
    <property type="nucleotide sequence ID" value="NZ_JACJVQ010000006.1"/>
</dbReference>
<protein>
    <submittedName>
        <fullName evidence="2">YrdB family protein</fullName>
    </submittedName>
</protein>
<keyword evidence="3" id="KW-1185">Reference proteome</keyword>
<evidence type="ECO:0000313" key="3">
    <source>
        <dbReference type="Proteomes" id="UP000535838"/>
    </source>
</evidence>
<reference evidence="2 3" key="1">
    <citation type="submission" date="2020-08" db="EMBL/GenBank/DDBJ databases">
        <title>Cohnella phylogeny.</title>
        <authorList>
            <person name="Dunlap C."/>
        </authorList>
    </citation>
    <scope>NUCLEOTIDE SEQUENCE [LARGE SCALE GENOMIC DNA]</scope>
    <source>
        <strain evidence="2 3">DSM 25241</strain>
    </source>
</reference>
<feature type="transmembrane region" description="Helical" evidence="1">
    <location>
        <begin position="7"/>
        <end position="28"/>
    </location>
</feature>
<name>A0A841SPJ9_9BACL</name>
<accession>A0A841SPJ9</accession>
<keyword evidence="1" id="KW-0812">Transmembrane</keyword>
<proteinExistence type="predicted"/>
<feature type="transmembrane region" description="Helical" evidence="1">
    <location>
        <begin position="90"/>
        <end position="107"/>
    </location>
</feature>
<keyword evidence="1" id="KW-1133">Transmembrane helix</keyword>
<keyword evidence="1" id="KW-0472">Membrane</keyword>
<evidence type="ECO:0000256" key="1">
    <source>
        <dbReference type="SAM" id="Phobius"/>
    </source>
</evidence>
<evidence type="ECO:0000313" key="2">
    <source>
        <dbReference type="EMBL" id="MBB6634363.1"/>
    </source>
</evidence>
<dbReference type="InterPro" id="IPR021214">
    <property type="entry name" value="DUF2568"/>
</dbReference>
<feature type="transmembrane region" description="Helical" evidence="1">
    <location>
        <begin position="34"/>
        <end position="54"/>
    </location>
</feature>
<gene>
    <name evidence="2" type="ORF">H7B67_09590</name>
</gene>
<comment type="caution">
    <text evidence="2">The sequence shown here is derived from an EMBL/GenBank/DDBJ whole genome shotgun (WGS) entry which is preliminary data.</text>
</comment>
<dbReference type="AlphaFoldDB" id="A0A841SPJ9"/>
<sequence>MVVLQGVILAVLFLVELAALAGFGYWGFQVGPNAAFGWLLGIGTPLAAAVFWGLFVAPKANFPVSIPVRTLLQALVFALSGWSLHAAGKSNLALIFLIVAFVDLVLVRTMKL</sequence>
<dbReference type="Proteomes" id="UP000535838">
    <property type="component" value="Unassembled WGS sequence"/>
</dbReference>
<dbReference type="Pfam" id="PF10823">
    <property type="entry name" value="DUF2568"/>
    <property type="match status" value="1"/>
</dbReference>